<protein>
    <submittedName>
        <fullName evidence="1">Transporter substrate-binding domain-containing protein</fullName>
    </submittedName>
</protein>
<dbReference type="SUPFAM" id="SSF53850">
    <property type="entry name" value="Periplasmic binding protein-like II"/>
    <property type="match status" value="1"/>
</dbReference>
<dbReference type="Proteomes" id="UP000886188">
    <property type="component" value="Unassembled WGS sequence"/>
</dbReference>
<dbReference type="EMBL" id="DRGM01000164">
    <property type="protein sequence ID" value="HEA17801.1"/>
    <property type="molecule type" value="Genomic_DNA"/>
</dbReference>
<comment type="caution">
    <text evidence="1">The sequence shown here is derived from an EMBL/GenBank/DDBJ whole genome shotgun (WGS) entry which is preliminary data.</text>
</comment>
<organism evidence="1">
    <name type="scientific">Pseudoalteromonas prydzensis</name>
    <dbReference type="NCBI Taxonomy" id="182141"/>
    <lineage>
        <taxon>Bacteria</taxon>
        <taxon>Pseudomonadati</taxon>
        <taxon>Pseudomonadota</taxon>
        <taxon>Gammaproteobacteria</taxon>
        <taxon>Alteromonadales</taxon>
        <taxon>Pseudoalteromonadaceae</taxon>
        <taxon>Pseudoalteromonas</taxon>
    </lineage>
</organism>
<gene>
    <name evidence="1" type="ORF">ENH88_15430</name>
</gene>
<dbReference type="AlphaFoldDB" id="A0A7V1D0Q5"/>
<evidence type="ECO:0000313" key="1">
    <source>
        <dbReference type="EMBL" id="HEA17801.1"/>
    </source>
</evidence>
<dbReference type="RefSeq" id="WP_304183502.1">
    <property type="nucleotide sequence ID" value="NZ_DRGM01000164.1"/>
</dbReference>
<reference evidence="1" key="1">
    <citation type="journal article" date="2020" name="mSystems">
        <title>Genome- and Community-Level Interaction Insights into Carbon Utilization and Element Cycling Functions of Hydrothermarchaeota in Hydrothermal Sediment.</title>
        <authorList>
            <person name="Zhou Z."/>
            <person name="Liu Y."/>
            <person name="Xu W."/>
            <person name="Pan J."/>
            <person name="Luo Z.H."/>
            <person name="Li M."/>
        </authorList>
    </citation>
    <scope>NUCLEOTIDE SEQUENCE [LARGE SCALE GENOMIC DNA]</scope>
    <source>
        <strain evidence="1">HyVt-346</strain>
    </source>
</reference>
<name>A0A7V1D0Q5_9GAMM</name>
<accession>A0A7V1D0Q5</accession>
<sequence>MRYLLYILIFFGSHYCNAAAIKLQSYSGDTSLPHKLLLTALARQNLTYIHPYESDKDISNARILNDVKNGQLDVMWSMTSEQLEQDYQAIYIPLFRGLLGMRVAIVTQQNRDIFKDVTQLSELKEFSAGQGKTWPDTQILKANGLEVLTTLKYPNLFPMLEGNRFDYFPRGVNEPWDEIATHQELNLTVDPYILLKYTAPLYFFVAKDNHTLANQLSNALQAMIADGTFSSMFFDDSQVQMVLAKANLAARTVIPLENPSLSSDTPLSHPSLWFDPLNESSNTP</sequence>
<proteinExistence type="predicted"/>
<dbReference type="Gene3D" id="3.40.190.10">
    <property type="entry name" value="Periplasmic binding protein-like II"/>
    <property type="match status" value="2"/>
</dbReference>